<dbReference type="InterPro" id="IPR052949">
    <property type="entry name" value="PA_immunity-related"/>
</dbReference>
<protein>
    <submittedName>
        <fullName evidence="1">Pentapeptide repeat-containing protein</fullName>
    </submittedName>
</protein>
<dbReference type="RefSeq" id="WP_258877152.1">
    <property type="nucleotide sequence ID" value="NZ_CP048914.1"/>
</dbReference>
<dbReference type="Proteomes" id="UP000514720">
    <property type="component" value="Chromosome"/>
</dbReference>
<dbReference type="Pfam" id="PF13599">
    <property type="entry name" value="Pentapeptide_4"/>
    <property type="match status" value="1"/>
</dbReference>
<dbReference type="PANTHER" id="PTHR42999:SF1">
    <property type="entry name" value="PENTAPEPTIDE REPEAT-CONTAINING PROTEIN"/>
    <property type="match status" value="1"/>
</dbReference>
<keyword evidence="2" id="KW-1185">Reference proteome</keyword>
<dbReference type="Gene3D" id="2.160.20.80">
    <property type="entry name" value="E3 ubiquitin-protein ligase SopA"/>
    <property type="match status" value="1"/>
</dbReference>
<dbReference type="SUPFAM" id="SSF141571">
    <property type="entry name" value="Pentapeptide repeat-like"/>
    <property type="match status" value="1"/>
</dbReference>
<dbReference type="InterPro" id="IPR001646">
    <property type="entry name" value="5peptide_repeat"/>
</dbReference>
<proteinExistence type="predicted"/>
<dbReference type="EMBL" id="CP048914">
    <property type="protein sequence ID" value="QMS85360.1"/>
    <property type="molecule type" value="Genomic_DNA"/>
</dbReference>
<gene>
    <name evidence="1" type="ORF">G4Z02_06210</name>
</gene>
<name>A0A7L7KRA4_9MOLU</name>
<dbReference type="KEGG" id="xcl:G4Z02_06210"/>
<reference evidence="1 2" key="1">
    <citation type="submission" date="2020-02" db="EMBL/GenBank/DDBJ databases">
        <authorList>
            <person name="Zheng R.K."/>
            <person name="Sun C.M."/>
        </authorList>
    </citation>
    <scope>NUCLEOTIDE SEQUENCE [LARGE SCALE GENOMIC DNA]</scope>
    <source>
        <strain evidence="2">zrk13</strain>
    </source>
</reference>
<dbReference type="PANTHER" id="PTHR42999">
    <property type="entry name" value="ANTIBIOTIC RESISTANCE PROTEIN MCBG"/>
    <property type="match status" value="1"/>
</dbReference>
<sequence length="211" mass="24299">MKTRKRPIIKTWLEDFTDDIVLDSEELRIEYKTIANRTIPPFHGQRVIFDTVIFQNCTFSDSLMERSEFMDCQFKHCTFTNNKLKHSNLIRCEFIHSKLDGTHFTDSQLEDILIKDCTGRYLDSVETTWKVVEVINSNLDESTWFTCKLRDLSLQSVSLLKSDFYDTSLKGVDLSSSIIDGMKTDIHNIQGAIISSEQAVLLCNLIGVNVK</sequence>
<organism evidence="1 2">
    <name type="scientific">Candidatus Xianfuyuplasma coldseepsis</name>
    <dbReference type="NCBI Taxonomy" id="2782163"/>
    <lineage>
        <taxon>Bacteria</taxon>
        <taxon>Bacillati</taxon>
        <taxon>Mycoplasmatota</taxon>
        <taxon>Mollicutes</taxon>
        <taxon>Candidatus Izemoplasmatales</taxon>
        <taxon>Candidatus Izemoplasmataceae</taxon>
        <taxon>Candidatus Xianfuyuplasma</taxon>
    </lineage>
</organism>
<dbReference type="AlphaFoldDB" id="A0A7L7KRA4"/>
<accession>A0A7L7KRA4</accession>
<evidence type="ECO:0000313" key="2">
    <source>
        <dbReference type="Proteomes" id="UP000514720"/>
    </source>
</evidence>
<evidence type="ECO:0000313" key="1">
    <source>
        <dbReference type="EMBL" id="QMS85360.1"/>
    </source>
</evidence>